<evidence type="ECO:0000313" key="3">
    <source>
        <dbReference type="Proteomes" id="UP001594351"/>
    </source>
</evidence>
<reference evidence="2 3" key="1">
    <citation type="submission" date="2024-09" db="EMBL/GenBank/DDBJ databases">
        <title>Laminarin stimulates single cell rates of sulfate reduction while oxygen inhibits transcriptomic activity in coastal marine sediment.</title>
        <authorList>
            <person name="Lindsay M."/>
            <person name="Orcutt B."/>
            <person name="Emerson D."/>
            <person name="Stepanauskas R."/>
            <person name="D'Angelo T."/>
        </authorList>
    </citation>
    <scope>NUCLEOTIDE SEQUENCE [LARGE SCALE GENOMIC DNA]</scope>
    <source>
        <strain evidence="2">SAG AM-311-K15</strain>
    </source>
</reference>
<evidence type="ECO:0000256" key="1">
    <source>
        <dbReference type="SAM" id="Phobius"/>
    </source>
</evidence>
<evidence type="ECO:0000313" key="2">
    <source>
        <dbReference type="EMBL" id="MFC1849963.1"/>
    </source>
</evidence>
<gene>
    <name evidence="2" type="ORF">ACFL27_07215</name>
</gene>
<keyword evidence="1" id="KW-0812">Transmembrane</keyword>
<dbReference type="EMBL" id="JBHPBY010000069">
    <property type="protein sequence ID" value="MFC1849963.1"/>
    <property type="molecule type" value="Genomic_DNA"/>
</dbReference>
<dbReference type="Proteomes" id="UP001594351">
    <property type="component" value="Unassembled WGS sequence"/>
</dbReference>
<keyword evidence="1" id="KW-1133">Transmembrane helix</keyword>
<accession>A0ABV6YUU4</accession>
<evidence type="ECO:0008006" key="4">
    <source>
        <dbReference type="Google" id="ProtNLM"/>
    </source>
</evidence>
<keyword evidence="1" id="KW-0472">Membrane</keyword>
<keyword evidence="3" id="KW-1185">Reference proteome</keyword>
<name>A0ABV6YUU4_UNCC1</name>
<proteinExistence type="predicted"/>
<feature type="transmembrane region" description="Helical" evidence="1">
    <location>
        <begin position="80"/>
        <end position="110"/>
    </location>
</feature>
<organism evidence="2 3">
    <name type="scientific">candidate division CSSED10-310 bacterium</name>
    <dbReference type="NCBI Taxonomy" id="2855610"/>
    <lineage>
        <taxon>Bacteria</taxon>
        <taxon>Bacteria division CSSED10-310</taxon>
    </lineage>
</organism>
<comment type="caution">
    <text evidence="2">The sequence shown here is derived from an EMBL/GenBank/DDBJ whole genome shotgun (WGS) entry which is preliminary data.</text>
</comment>
<protein>
    <recommendedName>
        <fullName evidence="4">Metal-dependent hydrolase</fullName>
    </recommendedName>
</protein>
<sequence>MKPPAHIVISAGAALLVGQGFQSTGAGWACFFSGVFIDIDHLFDYLLRSPHRKLSVRDFFHPDQWGPDGKLYLIFHGWEYLPLLLLASLIPGITEIAWGIFIGVFIHLILDHIHNNGHPLTYFVIYRWKSAFHFHRLFNLPLKGQDE</sequence>